<dbReference type="PANTHER" id="PTHR30118">
    <property type="entry name" value="HTH-TYPE TRANSCRIPTIONAL REGULATOR LEUO-RELATED"/>
    <property type="match status" value="1"/>
</dbReference>
<evidence type="ECO:0000256" key="3">
    <source>
        <dbReference type="ARBA" id="ARBA00023125"/>
    </source>
</evidence>
<evidence type="ECO:0000313" key="6">
    <source>
        <dbReference type="EMBL" id="NKI17011.1"/>
    </source>
</evidence>
<keyword evidence="7" id="KW-1185">Reference proteome</keyword>
<sequence>MKSPRIDLNLFVVFDAIYSQQSLTRAAGVLHVSQPAVSNALARLRQALDDPLFVRSNTGMSPTPLARQLIVPIRESLKNLESCVQLRRSFDPASARQTIRLHATEHAEMHLLPQLLNLLEKTAPGIDLEVVFTRRRDIPVELAGGNLQLAIDAPLINSGDLLTRLLSKDHYVCVMRPDHPLAGSDLQLEDFLAYRHVHISSRSRGSGHVDLALRAVGEQRRIGLRLQHYAGLQAVLHQSDYLAAVPASLAQQWTLSQKPLPFEASPLELHMFWHKGADHDPTIMWLRDTIMGILPPSQSTH</sequence>
<evidence type="ECO:0000259" key="5">
    <source>
        <dbReference type="PROSITE" id="PS50931"/>
    </source>
</evidence>
<feature type="domain" description="HTH lysR-type" evidence="5">
    <location>
        <begin position="6"/>
        <end position="63"/>
    </location>
</feature>
<dbReference type="InterPro" id="IPR036390">
    <property type="entry name" value="WH_DNA-bd_sf"/>
</dbReference>
<dbReference type="InterPro" id="IPR000847">
    <property type="entry name" value="LysR_HTH_N"/>
</dbReference>
<gene>
    <name evidence="6" type="ORF">HCU74_06200</name>
</gene>
<dbReference type="Proteomes" id="UP000765845">
    <property type="component" value="Unassembled WGS sequence"/>
</dbReference>
<dbReference type="Gene3D" id="3.40.190.10">
    <property type="entry name" value="Periplasmic binding protein-like II"/>
    <property type="match status" value="2"/>
</dbReference>
<dbReference type="RefSeq" id="WP_168449543.1">
    <property type="nucleotide sequence ID" value="NZ_JAAWWK010000002.1"/>
</dbReference>
<evidence type="ECO:0000256" key="4">
    <source>
        <dbReference type="ARBA" id="ARBA00023163"/>
    </source>
</evidence>
<dbReference type="Pfam" id="PF00126">
    <property type="entry name" value="HTH_1"/>
    <property type="match status" value="1"/>
</dbReference>
<proteinExistence type="inferred from homology"/>
<dbReference type="InterPro" id="IPR005119">
    <property type="entry name" value="LysR_subst-bd"/>
</dbReference>
<reference evidence="6 7" key="1">
    <citation type="submission" date="2020-04" db="EMBL/GenBank/DDBJ databases">
        <authorList>
            <person name="Yoon J."/>
        </authorList>
    </citation>
    <scope>NUCLEOTIDE SEQUENCE [LARGE SCALE GENOMIC DNA]</scope>
    <source>
        <strain evidence="6 7">KMU-166</strain>
    </source>
</reference>
<dbReference type="EMBL" id="JAAWWK010000002">
    <property type="protein sequence ID" value="NKI17011.1"/>
    <property type="molecule type" value="Genomic_DNA"/>
</dbReference>
<comment type="similarity">
    <text evidence="1">Belongs to the LysR transcriptional regulatory family.</text>
</comment>
<organism evidence="6 7">
    <name type="scientific">Spongiibacter thalassae</name>
    <dbReference type="NCBI Taxonomy" id="2721624"/>
    <lineage>
        <taxon>Bacteria</taxon>
        <taxon>Pseudomonadati</taxon>
        <taxon>Pseudomonadota</taxon>
        <taxon>Gammaproteobacteria</taxon>
        <taxon>Cellvibrionales</taxon>
        <taxon>Spongiibacteraceae</taxon>
        <taxon>Spongiibacter</taxon>
    </lineage>
</organism>
<dbReference type="Pfam" id="PF03466">
    <property type="entry name" value="LysR_substrate"/>
    <property type="match status" value="1"/>
</dbReference>
<comment type="caution">
    <text evidence="6">The sequence shown here is derived from an EMBL/GenBank/DDBJ whole genome shotgun (WGS) entry which is preliminary data.</text>
</comment>
<name>A0ABX1GDK5_9GAMM</name>
<evidence type="ECO:0000256" key="2">
    <source>
        <dbReference type="ARBA" id="ARBA00023015"/>
    </source>
</evidence>
<dbReference type="PRINTS" id="PR00039">
    <property type="entry name" value="HTHLYSR"/>
</dbReference>
<keyword evidence="3" id="KW-0238">DNA-binding</keyword>
<dbReference type="SUPFAM" id="SSF46785">
    <property type="entry name" value="Winged helix' DNA-binding domain"/>
    <property type="match status" value="1"/>
</dbReference>
<keyword evidence="2" id="KW-0805">Transcription regulation</keyword>
<dbReference type="SUPFAM" id="SSF53850">
    <property type="entry name" value="Periplasmic binding protein-like II"/>
    <property type="match status" value="1"/>
</dbReference>
<dbReference type="InterPro" id="IPR050389">
    <property type="entry name" value="LysR-type_TF"/>
</dbReference>
<evidence type="ECO:0000256" key="1">
    <source>
        <dbReference type="ARBA" id="ARBA00009437"/>
    </source>
</evidence>
<dbReference type="InterPro" id="IPR037402">
    <property type="entry name" value="YidZ_PBP2"/>
</dbReference>
<accession>A0ABX1GDK5</accession>
<dbReference type="CDD" id="cd08417">
    <property type="entry name" value="PBP2_Nitroaromatics_like"/>
    <property type="match status" value="1"/>
</dbReference>
<evidence type="ECO:0000313" key="7">
    <source>
        <dbReference type="Proteomes" id="UP000765845"/>
    </source>
</evidence>
<dbReference type="PROSITE" id="PS50931">
    <property type="entry name" value="HTH_LYSR"/>
    <property type="match status" value="1"/>
</dbReference>
<dbReference type="PANTHER" id="PTHR30118:SF15">
    <property type="entry name" value="TRANSCRIPTIONAL REGULATORY PROTEIN"/>
    <property type="match status" value="1"/>
</dbReference>
<protein>
    <submittedName>
        <fullName evidence="6">LysR family transcriptional regulator</fullName>
    </submittedName>
</protein>
<dbReference type="Gene3D" id="1.10.10.10">
    <property type="entry name" value="Winged helix-like DNA-binding domain superfamily/Winged helix DNA-binding domain"/>
    <property type="match status" value="1"/>
</dbReference>
<dbReference type="InterPro" id="IPR036388">
    <property type="entry name" value="WH-like_DNA-bd_sf"/>
</dbReference>
<keyword evidence="4" id="KW-0804">Transcription</keyword>